<reference evidence="1" key="2">
    <citation type="journal article" date="2022" name="New Phytol.">
        <title>Evolutionary transition to the ectomycorrhizal habit in the genomes of a hyperdiverse lineage of mushroom-forming fungi.</title>
        <authorList>
            <person name="Looney B."/>
            <person name="Miyauchi S."/>
            <person name="Morin E."/>
            <person name="Drula E."/>
            <person name="Courty P.E."/>
            <person name="Kohler A."/>
            <person name="Kuo A."/>
            <person name="LaButti K."/>
            <person name="Pangilinan J."/>
            <person name="Lipzen A."/>
            <person name="Riley R."/>
            <person name="Andreopoulos W."/>
            <person name="He G."/>
            <person name="Johnson J."/>
            <person name="Nolan M."/>
            <person name="Tritt A."/>
            <person name="Barry K.W."/>
            <person name="Grigoriev I.V."/>
            <person name="Nagy L.G."/>
            <person name="Hibbett D."/>
            <person name="Henrissat B."/>
            <person name="Matheny P.B."/>
            <person name="Labbe J."/>
            <person name="Martin F.M."/>
        </authorList>
    </citation>
    <scope>NUCLEOTIDE SEQUENCE</scope>
    <source>
        <strain evidence="1">HHB10654</strain>
    </source>
</reference>
<keyword evidence="2" id="KW-1185">Reference proteome</keyword>
<dbReference type="EMBL" id="MU277369">
    <property type="protein sequence ID" value="KAI0054665.1"/>
    <property type="molecule type" value="Genomic_DNA"/>
</dbReference>
<evidence type="ECO:0000313" key="1">
    <source>
        <dbReference type="EMBL" id="KAI0054665.1"/>
    </source>
</evidence>
<evidence type="ECO:0000313" key="2">
    <source>
        <dbReference type="Proteomes" id="UP000814140"/>
    </source>
</evidence>
<sequence length="197" mass="22532">MSEVLLTVKGTYYVRNQAARQSYQRVYNLVHRSSRRKVSKKERKDNYSTKRSEARGDASSYDCYFIHVTRGRDPERTPEMAAREQDLSTLYAELQEALAEEHPEDWLVLFKDRIARDIDEQLLLVQPLLAAAGTHGVDSRARVSQVHGIRRIIGGLRQEVELAEQGVQATAAAAIDKALVWSGRRVNRTKFKKAYGW</sequence>
<accession>A0ACB8SDY9</accession>
<proteinExistence type="predicted"/>
<dbReference type="Proteomes" id="UP000814140">
    <property type="component" value="Unassembled WGS sequence"/>
</dbReference>
<comment type="caution">
    <text evidence="1">The sequence shown here is derived from an EMBL/GenBank/DDBJ whole genome shotgun (WGS) entry which is preliminary data.</text>
</comment>
<name>A0ACB8SDY9_9AGAM</name>
<gene>
    <name evidence="1" type="ORF">BV25DRAFT_1922485</name>
</gene>
<protein>
    <submittedName>
        <fullName evidence="1">Uncharacterized protein</fullName>
    </submittedName>
</protein>
<organism evidence="1 2">
    <name type="scientific">Artomyces pyxidatus</name>
    <dbReference type="NCBI Taxonomy" id="48021"/>
    <lineage>
        <taxon>Eukaryota</taxon>
        <taxon>Fungi</taxon>
        <taxon>Dikarya</taxon>
        <taxon>Basidiomycota</taxon>
        <taxon>Agaricomycotina</taxon>
        <taxon>Agaricomycetes</taxon>
        <taxon>Russulales</taxon>
        <taxon>Auriscalpiaceae</taxon>
        <taxon>Artomyces</taxon>
    </lineage>
</organism>
<reference evidence="1" key="1">
    <citation type="submission" date="2021-03" db="EMBL/GenBank/DDBJ databases">
        <authorList>
            <consortium name="DOE Joint Genome Institute"/>
            <person name="Ahrendt S."/>
            <person name="Looney B.P."/>
            <person name="Miyauchi S."/>
            <person name="Morin E."/>
            <person name="Drula E."/>
            <person name="Courty P.E."/>
            <person name="Chicoki N."/>
            <person name="Fauchery L."/>
            <person name="Kohler A."/>
            <person name="Kuo A."/>
            <person name="Labutti K."/>
            <person name="Pangilinan J."/>
            <person name="Lipzen A."/>
            <person name="Riley R."/>
            <person name="Andreopoulos W."/>
            <person name="He G."/>
            <person name="Johnson J."/>
            <person name="Barry K.W."/>
            <person name="Grigoriev I.V."/>
            <person name="Nagy L."/>
            <person name="Hibbett D."/>
            <person name="Henrissat B."/>
            <person name="Matheny P.B."/>
            <person name="Labbe J."/>
            <person name="Martin F."/>
        </authorList>
    </citation>
    <scope>NUCLEOTIDE SEQUENCE</scope>
    <source>
        <strain evidence="1">HHB10654</strain>
    </source>
</reference>